<feature type="region of interest" description="Disordered" evidence="1">
    <location>
        <begin position="205"/>
        <end position="311"/>
    </location>
</feature>
<feature type="compositionally biased region" description="Basic residues" evidence="1">
    <location>
        <begin position="223"/>
        <end position="237"/>
    </location>
</feature>
<accession>A0A9Q0RLD0</accession>
<name>A0A9Q0RLD0_BLOTA</name>
<feature type="region of interest" description="Disordered" evidence="1">
    <location>
        <begin position="341"/>
        <end position="370"/>
    </location>
</feature>
<reference evidence="2" key="1">
    <citation type="submission" date="2022-12" db="EMBL/GenBank/DDBJ databases">
        <title>Genome assemblies of Blomia tropicalis.</title>
        <authorList>
            <person name="Cui Y."/>
        </authorList>
    </citation>
    <scope>NUCLEOTIDE SEQUENCE</scope>
    <source>
        <tissue evidence="2">Adult mites</tissue>
    </source>
</reference>
<dbReference type="Proteomes" id="UP001142055">
    <property type="component" value="Chromosome 3"/>
</dbReference>
<comment type="caution">
    <text evidence="2">The sequence shown here is derived from an EMBL/GenBank/DDBJ whole genome shotgun (WGS) entry which is preliminary data.</text>
</comment>
<proteinExistence type="predicted"/>
<gene>
    <name evidence="2" type="ORF">RDWZM_009743</name>
</gene>
<feature type="compositionally biased region" description="Low complexity" evidence="1">
    <location>
        <begin position="296"/>
        <end position="305"/>
    </location>
</feature>
<evidence type="ECO:0000313" key="2">
    <source>
        <dbReference type="EMBL" id="KAJ6218586.1"/>
    </source>
</evidence>
<feature type="region of interest" description="Disordered" evidence="1">
    <location>
        <begin position="142"/>
        <end position="177"/>
    </location>
</feature>
<evidence type="ECO:0000256" key="1">
    <source>
        <dbReference type="SAM" id="MobiDB-lite"/>
    </source>
</evidence>
<organism evidence="2 3">
    <name type="scientific">Blomia tropicalis</name>
    <name type="common">Mite</name>
    <dbReference type="NCBI Taxonomy" id="40697"/>
    <lineage>
        <taxon>Eukaryota</taxon>
        <taxon>Metazoa</taxon>
        <taxon>Ecdysozoa</taxon>
        <taxon>Arthropoda</taxon>
        <taxon>Chelicerata</taxon>
        <taxon>Arachnida</taxon>
        <taxon>Acari</taxon>
        <taxon>Acariformes</taxon>
        <taxon>Sarcoptiformes</taxon>
        <taxon>Astigmata</taxon>
        <taxon>Glycyphagoidea</taxon>
        <taxon>Echimyopodidae</taxon>
        <taxon>Blomia</taxon>
    </lineage>
</organism>
<feature type="compositionally biased region" description="Basic and acidic residues" evidence="1">
    <location>
        <begin position="274"/>
        <end position="295"/>
    </location>
</feature>
<protein>
    <submittedName>
        <fullName evidence="2">Uncharacterized protein</fullName>
    </submittedName>
</protein>
<feature type="compositionally biased region" description="Low complexity" evidence="1">
    <location>
        <begin position="345"/>
        <end position="355"/>
    </location>
</feature>
<dbReference type="AlphaFoldDB" id="A0A9Q0RLD0"/>
<keyword evidence="3" id="KW-1185">Reference proteome</keyword>
<dbReference type="EMBL" id="JAPWDV010000003">
    <property type="protein sequence ID" value="KAJ6218586.1"/>
    <property type="molecule type" value="Genomic_DNA"/>
</dbReference>
<evidence type="ECO:0000313" key="3">
    <source>
        <dbReference type="Proteomes" id="UP001142055"/>
    </source>
</evidence>
<sequence length="400" mass="45704">MFNFGSVHSFPDQFEMNSFLYNSPPKDYEEDFFNPRIRLQNDEAYSNYAGEAHVPSNNKWIHRGSSSGGRKPNSMISQNRKFFTKTPEHDKHFATILRQQEAATIKDPDQAVMVANDQMGVRGRMHHSLQTSDDDVYEVESAPVMMKSSPYRPRRQGRKRDPVSESEPDNDADLPVSVNFESTIDHTYKQPANKPEGHIKHHREFSKFMDEDDGEPTEPNYSRHNRRPSSGYHRKRSSYKEPTMGSPGHNENFHFSMGMTDEENDNSNIQHRPRQFDSHSRANVHEGRGRSRTKDSSLLSGPSSSATYHHSPYQQVQYNHETLDNYQPEKVRHHLEDDEFRAKRSSFGSSGSAHSNGKKPRPMESSWLDMGAYSSGKGAFGWYSDIPVGGNGAAETHPHK</sequence>